<dbReference type="NCBIfam" id="NF006718">
    <property type="entry name" value="PRK09256.1"/>
    <property type="match status" value="1"/>
</dbReference>
<feature type="domain" description="Prokaryotic-type class I peptide chain release factors" evidence="2">
    <location>
        <begin position="10"/>
        <end position="135"/>
    </location>
</feature>
<keyword evidence="4" id="KW-1185">Reference proteome</keyword>
<evidence type="ECO:0000313" key="4">
    <source>
        <dbReference type="Proteomes" id="UP000548726"/>
    </source>
</evidence>
<feature type="compositionally biased region" description="Basic residues" evidence="1">
    <location>
        <begin position="127"/>
        <end position="141"/>
    </location>
</feature>
<evidence type="ECO:0000259" key="2">
    <source>
        <dbReference type="Pfam" id="PF00472"/>
    </source>
</evidence>
<dbReference type="RefSeq" id="WP_370684569.1">
    <property type="nucleotide sequence ID" value="NZ_BLJP01000005.1"/>
</dbReference>
<evidence type="ECO:0000256" key="1">
    <source>
        <dbReference type="SAM" id="MobiDB-lite"/>
    </source>
</evidence>
<dbReference type="GO" id="GO:0043022">
    <property type="term" value="F:ribosome binding"/>
    <property type="evidence" value="ECO:0007669"/>
    <property type="project" value="TreeGrafter"/>
</dbReference>
<reference evidence="3 4" key="1">
    <citation type="journal article" date="2020" name="Cell Rep.">
        <title>Local necrotic cells trigger systemic immune activation via gut microbiome dysbiosis in Drosophila.</title>
        <authorList>
            <person name="Kosakamoto H."/>
            <person name="Yamauchi T."/>
            <person name="Akuzawa-Tokita Y."/>
            <person name="Nishimura K."/>
            <person name="Soga T."/>
            <person name="Murakami T."/>
            <person name="Mori H."/>
            <person name="Yamamoto K."/>
            <person name="Miyazaki R."/>
            <person name="Koto A."/>
            <person name="Miura M."/>
            <person name="Obata F."/>
        </authorList>
    </citation>
    <scope>NUCLEOTIDE SEQUENCE [LARGE SCALE GENOMIC DNA]</scope>
    <source>
        <strain evidence="3 4">Ai</strain>
    </source>
</reference>
<protein>
    <submittedName>
        <fullName evidence="3">Aminoacyl-tRNA hydrolase</fullName>
    </submittedName>
</protein>
<name>A0A6V8I7V1_9PROT</name>
<evidence type="ECO:0000313" key="3">
    <source>
        <dbReference type="EMBL" id="GFE93643.1"/>
    </source>
</evidence>
<dbReference type="PANTHER" id="PTHR47814">
    <property type="entry name" value="PEPTIDYL-TRNA HYDROLASE ARFB"/>
    <property type="match status" value="1"/>
</dbReference>
<proteinExistence type="predicted"/>
<gene>
    <name evidence="3" type="ORF">DmAi_17020</name>
</gene>
<dbReference type="Gene3D" id="3.30.160.20">
    <property type="match status" value="1"/>
</dbReference>
<dbReference type="GO" id="GO:0004045">
    <property type="term" value="F:peptidyl-tRNA hydrolase activity"/>
    <property type="evidence" value="ECO:0007669"/>
    <property type="project" value="TreeGrafter"/>
</dbReference>
<dbReference type="Pfam" id="PF00472">
    <property type="entry name" value="RF-1"/>
    <property type="match status" value="1"/>
</dbReference>
<dbReference type="SUPFAM" id="SSF110916">
    <property type="entry name" value="Peptidyl-tRNA hydrolase domain-like"/>
    <property type="match status" value="1"/>
</dbReference>
<dbReference type="InterPro" id="IPR000352">
    <property type="entry name" value="Pep_chain_release_fac_I"/>
</dbReference>
<dbReference type="GO" id="GO:0072344">
    <property type="term" value="P:rescue of stalled ribosome"/>
    <property type="evidence" value="ECO:0007669"/>
    <property type="project" value="TreeGrafter"/>
</dbReference>
<dbReference type="Proteomes" id="UP000548726">
    <property type="component" value="Unassembled WGS sequence"/>
</dbReference>
<feature type="region of interest" description="Disordered" evidence="1">
    <location>
        <begin position="103"/>
        <end position="141"/>
    </location>
</feature>
<dbReference type="GO" id="GO:0003747">
    <property type="term" value="F:translation release factor activity"/>
    <property type="evidence" value="ECO:0007669"/>
    <property type="project" value="InterPro"/>
</dbReference>
<dbReference type="PANTHER" id="PTHR47814:SF1">
    <property type="entry name" value="PEPTIDYL-TRNA HYDROLASE ARFB"/>
    <property type="match status" value="1"/>
</dbReference>
<accession>A0A6V8I7V1</accession>
<organism evidence="3 4">
    <name type="scientific">Acetobacter persici</name>
    <dbReference type="NCBI Taxonomy" id="1076596"/>
    <lineage>
        <taxon>Bacteria</taxon>
        <taxon>Pseudomonadati</taxon>
        <taxon>Pseudomonadota</taxon>
        <taxon>Alphaproteobacteria</taxon>
        <taxon>Acetobacterales</taxon>
        <taxon>Acetobacteraceae</taxon>
        <taxon>Acetobacter</taxon>
    </lineage>
</organism>
<dbReference type="AlphaFoldDB" id="A0A6V8I7V1"/>
<keyword evidence="3" id="KW-0378">Hydrolase</keyword>
<comment type="caution">
    <text evidence="3">The sequence shown here is derived from an EMBL/GenBank/DDBJ whole genome shotgun (WGS) entry which is preliminary data.</text>
</comment>
<dbReference type="EMBL" id="BLJP01000005">
    <property type="protein sequence ID" value="GFE93643.1"/>
    <property type="molecule type" value="Genomic_DNA"/>
</dbReference>
<sequence length="141" mass="15637">MAQIAITPTLALDDAELSFTYILASGPGGQNVNKVATAAQLRFDAARSPSLPERVRARLLELAGSRATRDGVIVITARNYRTQQQNREDATQRLAELIRQAAHKQAYRVPTRPGKGARQRRLDGKARRATIKQGRSKRFDD</sequence>